<dbReference type="Pfam" id="PF20684">
    <property type="entry name" value="Fung_rhodopsin"/>
    <property type="match status" value="1"/>
</dbReference>
<feature type="transmembrane region" description="Helical" evidence="1">
    <location>
        <begin position="25"/>
        <end position="43"/>
    </location>
</feature>
<evidence type="ECO:0000313" key="4">
    <source>
        <dbReference type="Proteomes" id="UP000469559"/>
    </source>
</evidence>
<dbReference type="EMBL" id="QGMF01000343">
    <property type="protein sequence ID" value="TVY16638.1"/>
    <property type="molecule type" value="Genomic_DNA"/>
</dbReference>
<feature type="transmembrane region" description="Helical" evidence="1">
    <location>
        <begin position="178"/>
        <end position="201"/>
    </location>
</feature>
<organism evidence="3 4">
    <name type="scientific">Lachnellula arida</name>
    <dbReference type="NCBI Taxonomy" id="1316785"/>
    <lineage>
        <taxon>Eukaryota</taxon>
        <taxon>Fungi</taxon>
        <taxon>Dikarya</taxon>
        <taxon>Ascomycota</taxon>
        <taxon>Pezizomycotina</taxon>
        <taxon>Leotiomycetes</taxon>
        <taxon>Helotiales</taxon>
        <taxon>Lachnaceae</taxon>
        <taxon>Lachnellula</taxon>
    </lineage>
</organism>
<dbReference type="PANTHER" id="PTHR38794">
    <property type="entry name" value="INTEGRAL MEMBRANE PROTEIN"/>
    <property type="match status" value="1"/>
</dbReference>
<evidence type="ECO:0000313" key="3">
    <source>
        <dbReference type="EMBL" id="TVY16638.1"/>
    </source>
</evidence>
<evidence type="ECO:0000256" key="1">
    <source>
        <dbReference type="SAM" id="Phobius"/>
    </source>
</evidence>
<name>A0A8T9B9Q8_9HELO</name>
<dbReference type="AlphaFoldDB" id="A0A8T9B9Q8"/>
<proteinExistence type="predicted"/>
<reference evidence="3 4" key="1">
    <citation type="submission" date="2018-05" db="EMBL/GenBank/DDBJ databases">
        <title>Whole genome sequencing for identification of molecular markers to develop diagnostic detection tools for the regulated plant pathogen Lachnellula willkommii.</title>
        <authorList>
            <person name="Giroux E."/>
            <person name="Bilodeau G."/>
        </authorList>
    </citation>
    <scope>NUCLEOTIDE SEQUENCE [LARGE SCALE GENOMIC DNA]</scope>
    <source>
        <strain evidence="3 4">CBS 203.66</strain>
    </source>
</reference>
<comment type="caution">
    <text evidence="3">The sequence shown here is derived from an EMBL/GenBank/DDBJ whole genome shotgun (WGS) entry which is preliminary data.</text>
</comment>
<keyword evidence="4" id="KW-1185">Reference proteome</keyword>
<feature type="transmembrane region" description="Helical" evidence="1">
    <location>
        <begin position="213"/>
        <end position="235"/>
    </location>
</feature>
<keyword evidence="1" id="KW-0812">Transmembrane</keyword>
<feature type="domain" description="Rhodopsin" evidence="2">
    <location>
        <begin position="44"/>
        <end position="276"/>
    </location>
</feature>
<gene>
    <name evidence="3" type="ORF">LARI1_G003867</name>
</gene>
<keyword evidence="1" id="KW-0472">Membrane</keyword>
<feature type="transmembrane region" description="Helical" evidence="1">
    <location>
        <begin position="137"/>
        <end position="158"/>
    </location>
</feature>
<dbReference type="InterPro" id="IPR049326">
    <property type="entry name" value="Rhodopsin_dom_fungi"/>
</dbReference>
<feature type="transmembrane region" description="Helical" evidence="1">
    <location>
        <begin position="247"/>
        <end position="272"/>
    </location>
</feature>
<feature type="non-terminal residue" evidence="3">
    <location>
        <position position="391"/>
    </location>
</feature>
<protein>
    <recommendedName>
        <fullName evidence="2">Rhodopsin domain-containing protein</fullName>
    </recommendedName>
</protein>
<keyword evidence="1" id="KW-1133">Transmembrane helix</keyword>
<evidence type="ECO:0000259" key="2">
    <source>
        <dbReference type="Pfam" id="PF20684"/>
    </source>
</evidence>
<dbReference type="Proteomes" id="UP000469559">
    <property type="component" value="Unassembled WGS sequence"/>
</dbReference>
<accession>A0A8T9B9Q8</accession>
<dbReference type="PANTHER" id="PTHR38794:SF1">
    <property type="entry name" value="INTEGRAL MEMBRANE PROTEIN"/>
    <property type="match status" value="1"/>
</dbReference>
<dbReference type="OrthoDB" id="3918601at2759"/>
<sequence>SSNMSSNTSIPFHQPLATPDNHGPLINVLAWFLVVASSLTVFTRITTKWLVSHRITIDDGMISISLLLSVGQTVAAGIEVHNGLGQHIDTLLTQQIVSFQKVAYASNILWLASQCFSKLSVIFFIREISPVTFNANTTLGIIISTVTWCAISIIVLVFQCRVPQVWDFLGNTCINREVFWDFTNAFNILLDLSLLLLPFAIVWNLQVPMQRKIVVLGCFASRVLTVAAVIFQMIATNQQINSSDATFDYSIVAISMSISGCLAIVTACIPYLKPFMDGLESGMIRSDDLHRRHGDVSASRVSKYGHGSHYRSPHSLGVNSIHSTNQLELNSINKNGPSTTIASAKALPRQDEIEWDAESHNSRTQIIKQVKTWTVVSRKAGEGQCSEEKDI</sequence>